<gene>
    <name evidence="2" type="ORF">TWF481_002742</name>
</gene>
<feature type="compositionally biased region" description="Basic and acidic residues" evidence="1">
    <location>
        <begin position="7"/>
        <end position="21"/>
    </location>
</feature>
<sequence length="78" mass="8190">MRTPDGSPRKEEVMDESGGHEEDWVQLGIGSVAKGGCVENVGDFGFGGVTQAVVSVTTPGAPDKFRWSLARPGVVSQE</sequence>
<organism evidence="2 3">
    <name type="scientific">Arthrobotrys musiformis</name>
    <dbReference type="NCBI Taxonomy" id="47236"/>
    <lineage>
        <taxon>Eukaryota</taxon>
        <taxon>Fungi</taxon>
        <taxon>Dikarya</taxon>
        <taxon>Ascomycota</taxon>
        <taxon>Pezizomycotina</taxon>
        <taxon>Orbiliomycetes</taxon>
        <taxon>Orbiliales</taxon>
        <taxon>Orbiliaceae</taxon>
        <taxon>Arthrobotrys</taxon>
    </lineage>
</organism>
<name>A0AAV9VT46_9PEZI</name>
<protein>
    <submittedName>
        <fullName evidence="2">Uncharacterized protein</fullName>
    </submittedName>
</protein>
<dbReference type="Proteomes" id="UP001370758">
    <property type="component" value="Unassembled WGS sequence"/>
</dbReference>
<proteinExistence type="predicted"/>
<keyword evidence="3" id="KW-1185">Reference proteome</keyword>
<accession>A0AAV9VT46</accession>
<dbReference type="AlphaFoldDB" id="A0AAV9VT46"/>
<evidence type="ECO:0000313" key="3">
    <source>
        <dbReference type="Proteomes" id="UP001370758"/>
    </source>
</evidence>
<reference evidence="2 3" key="1">
    <citation type="submission" date="2023-08" db="EMBL/GenBank/DDBJ databases">
        <authorList>
            <person name="Palmer J.M."/>
        </authorList>
    </citation>
    <scope>NUCLEOTIDE SEQUENCE [LARGE SCALE GENOMIC DNA]</scope>
    <source>
        <strain evidence="2 3">TWF481</strain>
    </source>
</reference>
<evidence type="ECO:0000313" key="2">
    <source>
        <dbReference type="EMBL" id="KAK6495694.1"/>
    </source>
</evidence>
<dbReference type="EMBL" id="JAVHJL010000012">
    <property type="protein sequence ID" value="KAK6495694.1"/>
    <property type="molecule type" value="Genomic_DNA"/>
</dbReference>
<feature type="region of interest" description="Disordered" evidence="1">
    <location>
        <begin position="1"/>
        <end position="21"/>
    </location>
</feature>
<evidence type="ECO:0000256" key="1">
    <source>
        <dbReference type="SAM" id="MobiDB-lite"/>
    </source>
</evidence>
<comment type="caution">
    <text evidence="2">The sequence shown here is derived from an EMBL/GenBank/DDBJ whole genome shotgun (WGS) entry which is preliminary data.</text>
</comment>